<feature type="coiled-coil region" evidence="1">
    <location>
        <begin position="306"/>
        <end position="357"/>
    </location>
</feature>
<accession>A0A8K0UGH6</accession>
<organism evidence="3 4">
    <name type="scientific">Cristinia sonorae</name>
    <dbReference type="NCBI Taxonomy" id="1940300"/>
    <lineage>
        <taxon>Eukaryota</taxon>
        <taxon>Fungi</taxon>
        <taxon>Dikarya</taxon>
        <taxon>Basidiomycota</taxon>
        <taxon>Agaricomycotina</taxon>
        <taxon>Agaricomycetes</taxon>
        <taxon>Agaricomycetidae</taxon>
        <taxon>Agaricales</taxon>
        <taxon>Pleurotineae</taxon>
        <taxon>Stephanosporaceae</taxon>
        <taxon>Cristinia</taxon>
    </lineage>
</organism>
<name>A0A8K0UGH6_9AGAR</name>
<feature type="compositionally biased region" description="Polar residues" evidence="2">
    <location>
        <begin position="274"/>
        <end position="283"/>
    </location>
</feature>
<evidence type="ECO:0000313" key="3">
    <source>
        <dbReference type="EMBL" id="KAH8084885.1"/>
    </source>
</evidence>
<comment type="caution">
    <text evidence="3">The sequence shown here is derived from an EMBL/GenBank/DDBJ whole genome shotgun (WGS) entry which is preliminary data.</text>
</comment>
<feature type="region of interest" description="Disordered" evidence="2">
    <location>
        <begin position="196"/>
        <end position="254"/>
    </location>
</feature>
<keyword evidence="1" id="KW-0175">Coiled coil</keyword>
<evidence type="ECO:0000256" key="2">
    <source>
        <dbReference type="SAM" id="MobiDB-lite"/>
    </source>
</evidence>
<proteinExistence type="predicted"/>
<reference evidence="3" key="1">
    <citation type="journal article" date="2021" name="New Phytol.">
        <title>Evolutionary innovations through gain and loss of genes in the ectomycorrhizal Boletales.</title>
        <authorList>
            <person name="Wu G."/>
            <person name="Miyauchi S."/>
            <person name="Morin E."/>
            <person name="Kuo A."/>
            <person name="Drula E."/>
            <person name="Varga T."/>
            <person name="Kohler A."/>
            <person name="Feng B."/>
            <person name="Cao Y."/>
            <person name="Lipzen A."/>
            <person name="Daum C."/>
            <person name="Hundley H."/>
            <person name="Pangilinan J."/>
            <person name="Johnson J."/>
            <person name="Barry K."/>
            <person name="LaButti K."/>
            <person name="Ng V."/>
            <person name="Ahrendt S."/>
            <person name="Min B."/>
            <person name="Choi I.G."/>
            <person name="Park H."/>
            <person name="Plett J.M."/>
            <person name="Magnuson J."/>
            <person name="Spatafora J.W."/>
            <person name="Nagy L.G."/>
            <person name="Henrissat B."/>
            <person name="Grigoriev I.V."/>
            <person name="Yang Z.L."/>
            <person name="Xu J."/>
            <person name="Martin F.M."/>
        </authorList>
    </citation>
    <scope>NUCLEOTIDE SEQUENCE</scope>
    <source>
        <strain evidence="3">KKN 215</strain>
    </source>
</reference>
<feature type="compositionally biased region" description="Low complexity" evidence="2">
    <location>
        <begin position="227"/>
        <end position="252"/>
    </location>
</feature>
<evidence type="ECO:0000256" key="1">
    <source>
        <dbReference type="SAM" id="Coils"/>
    </source>
</evidence>
<feature type="region of interest" description="Disordered" evidence="2">
    <location>
        <begin position="273"/>
        <end position="292"/>
    </location>
</feature>
<dbReference type="Proteomes" id="UP000813824">
    <property type="component" value="Unassembled WGS sequence"/>
</dbReference>
<evidence type="ECO:0000313" key="4">
    <source>
        <dbReference type="Proteomes" id="UP000813824"/>
    </source>
</evidence>
<gene>
    <name evidence="3" type="ORF">BXZ70DRAFT_957389</name>
</gene>
<protein>
    <submittedName>
        <fullName evidence="3">Uncharacterized protein</fullName>
    </submittedName>
</protein>
<sequence length="360" mass="40553">MKANVSIPGSDPLAFKVHVRWPSGTTALTSKSNTDYLVTVFFRRTKSPYRRVAHCRFSRSSYDIEAGEYDGILEYEANSPFLDGVFFVQKSRSLVPGSSRYKTPRQRDNRARLDSRASIKVEYRTISNTVIDPMSTKLSSTELKHIEGCVEPIEKFSFDFIDWDLERPAPLQPRRPPRNNAQVEVVVPPVSSIIRKKPKLESSEHSTLIPPRFSQTQNSISRPPGVLLSPPASHSASFPRSASPSSPNSEPLLSEKHATASTIAFPAAIDRRYQASQTSTSRDQTAREPGHNLMRSRLGQHLKAENARLQERKLCLMQELDDLRQAEKEAKKEQREIEVLNAELEVLEAEVSAARKRMGL</sequence>
<dbReference type="AlphaFoldDB" id="A0A8K0UGH6"/>
<keyword evidence="4" id="KW-1185">Reference proteome</keyword>
<dbReference type="EMBL" id="JAEVFJ010000045">
    <property type="protein sequence ID" value="KAH8084885.1"/>
    <property type="molecule type" value="Genomic_DNA"/>
</dbReference>